<dbReference type="SMART" id="SM00968">
    <property type="entry name" value="SMC_hinge"/>
    <property type="match status" value="1"/>
</dbReference>
<gene>
    <name evidence="6 9" type="primary">smc</name>
    <name evidence="9" type="ORF">GCM10010191_91480</name>
</gene>
<dbReference type="PANTHER" id="PTHR43977">
    <property type="entry name" value="STRUCTURAL MAINTENANCE OF CHROMOSOMES PROTEIN 3"/>
    <property type="match status" value="1"/>
</dbReference>
<feature type="region of interest" description="Disordered" evidence="7">
    <location>
        <begin position="994"/>
        <end position="1059"/>
    </location>
</feature>
<dbReference type="InterPro" id="IPR036277">
    <property type="entry name" value="SMC_hinge_sf"/>
</dbReference>
<comment type="domain">
    <text evidence="6">Contains large globular domains required for ATP hydrolysis at each terminus and a third globular domain forming a flexible hinge near the middle of the molecule. These domains are separated by coiled-coil structures.</text>
</comment>
<feature type="binding site" evidence="6">
    <location>
        <begin position="42"/>
        <end position="49"/>
    </location>
    <ligand>
        <name>ATP</name>
        <dbReference type="ChEBI" id="CHEBI:30616"/>
    </ligand>
</feature>
<dbReference type="InterPro" id="IPR027417">
    <property type="entry name" value="P-loop_NTPase"/>
</dbReference>
<dbReference type="Pfam" id="PF06470">
    <property type="entry name" value="SMC_hinge"/>
    <property type="match status" value="1"/>
</dbReference>
<evidence type="ECO:0000259" key="8">
    <source>
        <dbReference type="SMART" id="SM00968"/>
    </source>
</evidence>
<sequence>MHPVEEDSERVYLKNLTLRGFKSFASSTSLKFEPGITCVVGPNGSGKSNVVDALAWVMGEQGAKSLRGGKMEDVIFAGTASRPPLGRAEVVLTIDNSDGALPIDYTEVTISRLMFRSGQSEYAINGDSCRLLDIQELLSDSGIGREMHVIIGQGQLDRVLHSGPEGRRAVIEEAAGVLKHRKRKEKALRKLDAMQANLTRVQDLTGELRRQLKPLGRQAEIARRAAVIQADLRDARLRLLADDLVTLRTKLEQEAADEATVRERRTETERALGEAQEREAALEAEEAEQAPRLAQVQDTWFKLSALKERLSGVADLAAERHRNAVEARDEERRGRDPEEMEREAAAVREQEEMLRAALEEAQDGLAVRVEERSGAEEALAAEERRLQAAARAAADRREELARLRGRVEALRSKVQAGRSEIGRLGEARAEAEQRANSAQADHEAFEAEVVEDPELMAEHELAQETLATAKEAVEAARAAVDGPKGELKEARAAVAGARSADQAAQKQVAALQARIEALNLTLASAAEGGEAVLAAGADGALEGVLGTVASLLTVRPGYETAIAAALASAAEAIAVGSLDIAEAALELLRARDAGRAGLLIGSSASGEDQDPSRIDGVDYAIDAVTVPDVLRPAMCELLRDVAVVDDVSSAAALVRREPGLRAVTRDGDLVGAHWAQGGAAGGAQSLLQMRATLDQATEDLAAAETEAERSAAALTEATEAEHRAQAALDAAQSAVNQAQGGVNQAQTELDRVRGKVREHEAQAAQEAKRAARLEADVRAARGEVERLTKALDAAGESLERDAQAAEELAERLAESEEAAEVADEAGHDTETRDELGVRCQELRAAEMEARLTVRTAEERVQAIAGRADSLERGARREREERARAAQRRARREQQAKVAEAVHKGARVALRRIEVSLESAVTQREAAERARAEREAELKVVRTQVRELSSTLERLVNVVHGSEVARAEQRLRLEQLEQRALEEFGLEVEALVAEYGPDQPVPPGPEPEAGPGAGKGGEDAETGAETSGETGGETGAETGAAAAAQPVPYDRRQQEKRAKAAERQLNQLGKVNPLALEEFAALEERHAFLTSQLEDLKKTRRDLLNIVKDVDDRVQQVFASAYEDTAREFERIFARLFPGGEGSLSLTEPEDMLATGVEVAARPPGKKVKRLSLLSGGERSLVAIAFLVAVFKARPSPFYVLDEVEAALDDTNTQRLLRVFEELRESSQLIVITHQKRTMEGADALYGVSMRGDGVTQVVSQRLREHEPA</sequence>
<dbReference type="Pfam" id="PF02463">
    <property type="entry name" value="SMC_N"/>
    <property type="match status" value="1"/>
</dbReference>
<evidence type="ECO:0000313" key="9">
    <source>
        <dbReference type="EMBL" id="GAA2457447.1"/>
    </source>
</evidence>
<reference evidence="9 10" key="1">
    <citation type="journal article" date="2019" name="Int. J. Syst. Evol. Microbiol.">
        <title>The Global Catalogue of Microorganisms (GCM) 10K type strain sequencing project: providing services to taxonomists for standard genome sequencing and annotation.</title>
        <authorList>
            <consortium name="The Broad Institute Genomics Platform"/>
            <consortium name="The Broad Institute Genome Sequencing Center for Infectious Disease"/>
            <person name="Wu L."/>
            <person name="Ma J."/>
        </authorList>
    </citation>
    <scope>NUCLEOTIDE SEQUENCE [LARGE SCALE GENOMIC DNA]</scope>
    <source>
        <strain evidence="9 10">JCM 3325</strain>
    </source>
</reference>
<feature type="region of interest" description="Disordered" evidence="7">
    <location>
        <begin position="871"/>
        <end position="897"/>
    </location>
</feature>
<feature type="compositionally biased region" description="Basic and acidic residues" evidence="7">
    <location>
        <begin position="824"/>
        <end position="834"/>
    </location>
</feature>
<dbReference type="Gene3D" id="1.20.1060.20">
    <property type="match status" value="1"/>
</dbReference>
<evidence type="ECO:0000256" key="3">
    <source>
        <dbReference type="ARBA" id="ARBA00022840"/>
    </source>
</evidence>
<feature type="compositionally biased region" description="Pro residues" evidence="7">
    <location>
        <begin position="998"/>
        <end position="1007"/>
    </location>
</feature>
<keyword evidence="4 6" id="KW-0175">Coiled coil</keyword>
<evidence type="ECO:0000256" key="5">
    <source>
        <dbReference type="ARBA" id="ARBA00023125"/>
    </source>
</evidence>
<dbReference type="Proteomes" id="UP001501231">
    <property type="component" value="Unassembled WGS sequence"/>
</dbReference>
<dbReference type="EMBL" id="BAAARW010000046">
    <property type="protein sequence ID" value="GAA2457447.1"/>
    <property type="molecule type" value="Genomic_DNA"/>
</dbReference>
<comment type="caution">
    <text evidence="9">The sequence shown here is derived from an EMBL/GenBank/DDBJ whole genome shotgun (WGS) entry which is preliminary data.</text>
</comment>
<evidence type="ECO:0000256" key="7">
    <source>
        <dbReference type="SAM" id="MobiDB-lite"/>
    </source>
</evidence>
<dbReference type="PIRSF" id="PIRSF005719">
    <property type="entry name" value="SMC"/>
    <property type="match status" value="1"/>
</dbReference>
<keyword evidence="1 6" id="KW-0963">Cytoplasm</keyword>
<evidence type="ECO:0000256" key="1">
    <source>
        <dbReference type="ARBA" id="ARBA00022490"/>
    </source>
</evidence>
<dbReference type="InterPro" id="IPR003395">
    <property type="entry name" value="RecF/RecN/SMC_N"/>
</dbReference>
<feature type="region of interest" description="Disordered" evidence="7">
    <location>
        <begin position="255"/>
        <end position="275"/>
    </location>
</feature>
<dbReference type="NCBIfam" id="TIGR02168">
    <property type="entry name" value="SMC_prok_B"/>
    <property type="match status" value="1"/>
</dbReference>
<evidence type="ECO:0000256" key="4">
    <source>
        <dbReference type="ARBA" id="ARBA00023054"/>
    </source>
</evidence>
<accession>A0ABN3KI84</accession>
<feature type="coiled-coil region" evidence="6">
    <location>
        <begin position="177"/>
        <end position="204"/>
    </location>
</feature>
<keyword evidence="2 6" id="KW-0547">Nucleotide-binding</keyword>
<dbReference type="HAMAP" id="MF_01894">
    <property type="entry name" value="Smc_prok"/>
    <property type="match status" value="1"/>
</dbReference>
<dbReference type="Gene3D" id="3.30.70.1620">
    <property type="match status" value="1"/>
</dbReference>
<dbReference type="Gene3D" id="3.40.50.300">
    <property type="entry name" value="P-loop containing nucleotide triphosphate hydrolases"/>
    <property type="match status" value="2"/>
</dbReference>
<dbReference type="SUPFAM" id="SSF75553">
    <property type="entry name" value="Smc hinge domain"/>
    <property type="match status" value="1"/>
</dbReference>
<feature type="compositionally biased region" description="Basic and acidic residues" evidence="7">
    <location>
        <begin position="1048"/>
        <end position="1059"/>
    </location>
</feature>
<dbReference type="InterPro" id="IPR010935">
    <property type="entry name" value="SMC_hinge"/>
</dbReference>
<comment type="function">
    <text evidence="6">Required for chromosome condensation and partitioning.</text>
</comment>
<feature type="compositionally biased region" description="Basic and acidic residues" evidence="7">
    <location>
        <begin position="871"/>
        <end position="883"/>
    </location>
</feature>
<dbReference type="InterPro" id="IPR024704">
    <property type="entry name" value="SMC"/>
</dbReference>
<comment type="subcellular location">
    <subcellularLocation>
        <location evidence="6">Cytoplasm</location>
    </subcellularLocation>
</comment>
<organism evidence="9 10">
    <name type="scientific">Actinomadura vinacea</name>
    <dbReference type="NCBI Taxonomy" id="115336"/>
    <lineage>
        <taxon>Bacteria</taxon>
        <taxon>Bacillati</taxon>
        <taxon>Actinomycetota</taxon>
        <taxon>Actinomycetes</taxon>
        <taxon>Streptosporangiales</taxon>
        <taxon>Thermomonosporaceae</taxon>
        <taxon>Actinomadura</taxon>
    </lineage>
</organism>
<feature type="region of interest" description="Disordered" evidence="7">
    <location>
        <begin position="323"/>
        <end position="347"/>
    </location>
</feature>
<evidence type="ECO:0000256" key="6">
    <source>
        <dbReference type="HAMAP-Rule" id="MF_01894"/>
    </source>
</evidence>
<comment type="caution">
    <text evidence="6">Lacks conserved residue(s) required for the propagation of feature annotation.</text>
</comment>
<evidence type="ECO:0000313" key="10">
    <source>
        <dbReference type="Proteomes" id="UP001501231"/>
    </source>
</evidence>
<keyword evidence="3 6" id="KW-0067">ATP-binding</keyword>
<feature type="compositionally biased region" description="Low complexity" evidence="7">
    <location>
        <begin position="1034"/>
        <end position="1043"/>
    </location>
</feature>
<name>A0ABN3KI84_9ACTN</name>
<dbReference type="CDD" id="cd03278">
    <property type="entry name" value="ABC_SMC_barmotin"/>
    <property type="match status" value="1"/>
</dbReference>
<keyword evidence="10" id="KW-1185">Reference proteome</keyword>
<proteinExistence type="inferred from homology"/>
<feature type="region of interest" description="Disordered" evidence="7">
    <location>
        <begin position="811"/>
        <end position="834"/>
    </location>
</feature>
<evidence type="ECO:0000256" key="2">
    <source>
        <dbReference type="ARBA" id="ARBA00022741"/>
    </source>
</evidence>
<dbReference type="InterPro" id="IPR011890">
    <property type="entry name" value="SMC_prok"/>
</dbReference>
<keyword evidence="5 6" id="KW-0238">DNA-binding</keyword>
<comment type="similarity">
    <text evidence="6">Belongs to the SMC family.</text>
</comment>
<feature type="domain" description="SMC hinge" evidence="8">
    <location>
        <begin position="542"/>
        <end position="654"/>
    </location>
</feature>
<comment type="subunit">
    <text evidence="6">Homodimer.</text>
</comment>
<dbReference type="SUPFAM" id="SSF52540">
    <property type="entry name" value="P-loop containing nucleoside triphosphate hydrolases"/>
    <property type="match status" value="1"/>
</dbReference>
<protein>
    <recommendedName>
        <fullName evidence="6">Chromosome partition protein Smc</fullName>
    </recommendedName>
</protein>